<evidence type="ECO:0000313" key="5">
    <source>
        <dbReference type="Proteomes" id="UP000283269"/>
    </source>
</evidence>
<organism evidence="4 5">
    <name type="scientific">Psilocybe cyanescens</name>
    <dbReference type="NCBI Taxonomy" id="93625"/>
    <lineage>
        <taxon>Eukaryota</taxon>
        <taxon>Fungi</taxon>
        <taxon>Dikarya</taxon>
        <taxon>Basidiomycota</taxon>
        <taxon>Agaricomycotina</taxon>
        <taxon>Agaricomycetes</taxon>
        <taxon>Agaricomycetidae</taxon>
        <taxon>Agaricales</taxon>
        <taxon>Agaricineae</taxon>
        <taxon>Strophariaceae</taxon>
        <taxon>Psilocybe</taxon>
    </lineage>
</organism>
<evidence type="ECO:0000259" key="3">
    <source>
        <dbReference type="Pfam" id="PF00005"/>
    </source>
</evidence>
<feature type="non-terminal residue" evidence="4">
    <location>
        <position position="1"/>
    </location>
</feature>
<dbReference type="Gene3D" id="3.40.50.300">
    <property type="entry name" value="P-loop containing nucleotide triphosphate hydrolases"/>
    <property type="match status" value="1"/>
</dbReference>
<dbReference type="OrthoDB" id="10255969at2759"/>
<dbReference type="PANTHER" id="PTHR43117:SF4">
    <property type="entry name" value="OSMOPROTECTANT IMPORT ATP-BINDING PROTEIN OSMV"/>
    <property type="match status" value="1"/>
</dbReference>
<sequence>EARKLGGVGWVDVADDELGLGFDPPEEEKKTRMASIRKWRVQRCWDVLRALGPASWANNASQDAASLNYGDVTHNFATQAFSSVSAGEQRLVLLMRALVGRPPVVLLDEVWSGMDDDMIAAARRYLRTSEGISEDQAVVVITHWEDEVPWTGDEVKKFKLASI</sequence>
<comment type="similarity">
    <text evidence="1">Belongs to the ABC transporter superfamily.</text>
</comment>
<dbReference type="InterPro" id="IPR027417">
    <property type="entry name" value="P-loop_NTPase"/>
</dbReference>
<protein>
    <recommendedName>
        <fullName evidence="3">ABC transporter domain-containing protein</fullName>
    </recommendedName>
</protein>
<dbReference type="CDD" id="cd00267">
    <property type="entry name" value="ABC_ATPase"/>
    <property type="match status" value="1"/>
</dbReference>
<dbReference type="GO" id="GO:0005524">
    <property type="term" value="F:ATP binding"/>
    <property type="evidence" value="ECO:0007669"/>
    <property type="project" value="InterPro"/>
</dbReference>
<dbReference type="InParanoid" id="A0A409XKP3"/>
<gene>
    <name evidence="4" type="ORF">CVT25_006567</name>
</gene>
<dbReference type="AlphaFoldDB" id="A0A409XKP3"/>
<name>A0A409XKP3_PSICY</name>
<proteinExistence type="inferred from homology"/>
<keyword evidence="5" id="KW-1185">Reference proteome</keyword>
<reference evidence="4 5" key="1">
    <citation type="journal article" date="2018" name="Evol. Lett.">
        <title>Horizontal gene cluster transfer increased hallucinogenic mushroom diversity.</title>
        <authorList>
            <person name="Reynolds H.T."/>
            <person name="Vijayakumar V."/>
            <person name="Gluck-Thaler E."/>
            <person name="Korotkin H.B."/>
            <person name="Matheny P.B."/>
            <person name="Slot J.C."/>
        </authorList>
    </citation>
    <scope>NUCLEOTIDE SEQUENCE [LARGE SCALE GENOMIC DNA]</scope>
    <source>
        <strain evidence="4 5">2631</strain>
    </source>
</reference>
<dbReference type="Proteomes" id="UP000283269">
    <property type="component" value="Unassembled WGS sequence"/>
</dbReference>
<feature type="domain" description="ABC transporter" evidence="3">
    <location>
        <begin position="58"/>
        <end position="110"/>
    </location>
</feature>
<dbReference type="InterPro" id="IPR003439">
    <property type="entry name" value="ABC_transporter-like_ATP-bd"/>
</dbReference>
<comment type="caution">
    <text evidence="4">The sequence shown here is derived from an EMBL/GenBank/DDBJ whole genome shotgun (WGS) entry which is preliminary data.</text>
</comment>
<dbReference type="Pfam" id="PF00005">
    <property type="entry name" value="ABC_tran"/>
    <property type="match status" value="1"/>
</dbReference>
<keyword evidence="2" id="KW-0813">Transport</keyword>
<dbReference type="EMBL" id="NHYD01001386">
    <property type="protein sequence ID" value="PPQ91318.1"/>
    <property type="molecule type" value="Genomic_DNA"/>
</dbReference>
<dbReference type="STRING" id="93625.A0A409XKP3"/>
<dbReference type="GO" id="GO:0016887">
    <property type="term" value="F:ATP hydrolysis activity"/>
    <property type="evidence" value="ECO:0007669"/>
    <property type="project" value="InterPro"/>
</dbReference>
<accession>A0A409XKP3</accession>
<dbReference type="SUPFAM" id="SSF52540">
    <property type="entry name" value="P-loop containing nucleoside triphosphate hydrolases"/>
    <property type="match status" value="1"/>
</dbReference>
<evidence type="ECO:0000256" key="2">
    <source>
        <dbReference type="ARBA" id="ARBA00022448"/>
    </source>
</evidence>
<evidence type="ECO:0000313" key="4">
    <source>
        <dbReference type="EMBL" id="PPQ91318.1"/>
    </source>
</evidence>
<dbReference type="PANTHER" id="PTHR43117">
    <property type="entry name" value="OSMOPROTECTANT IMPORT ATP-BINDING PROTEIN OSMV"/>
    <property type="match status" value="1"/>
</dbReference>
<evidence type="ECO:0000256" key="1">
    <source>
        <dbReference type="ARBA" id="ARBA00005417"/>
    </source>
</evidence>